<evidence type="ECO:0000256" key="2">
    <source>
        <dbReference type="RuleBase" id="RU367157"/>
    </source>
</evidence>
<name>A0A674DVB9_SALTR</name>
<evidence type="ECO:0000313" key="4">
    <source>
        <dbReference type="Ensembl" id="ENSSTUP00000099743.1"/>
    </source>
</evidence>
<dbReference type="GO" id="GO:0009897">
    <property type="term" value="C:external side of plasma membrane"/>
    <property type="evidence" value="ECO:0007669"/>
    <property type="project" value="TreeGrafter"/>
</dbReference>
<dbReference type="GeneTree" id="ENSGT01030000234598"/>
<dbReference type="InterPro" id="IPR007484">
    <property type="entry name" value="Peptidase_M28"/>
</dbReference>
<comment type="subunit">
    <text evidence="2">Homodimer; disulfide-linked.</text>
</comment>
<evidence type="ECO:0000256" key="1">
    <source>
        <dbReference type="ARBA" id="ARBA00005634"/>
    </source>
</evidence>
<comment type="subcellular location">
    <subcellularLocation>
        <location evidence="2">Cell membrane</location>
        <topology evidence="2">Single-pass type II membrane protein</topology>
    </subcellularLocation>
    <subcellularLocation>
        <location evidence="2">Melanosome</location>
    </subcellularLocation>
</comment>
<evidence type="ECO:0000259" key="3">
    <source>
        <dbReference type="Pfam" id="PF04389"/>
    </source>
</evidence>
<keyword evidence="2" id="KW-0812">Transmembrane</keyword>
<dbReference type="Pfam" id="PF04389">
    <property type="entry name" value="Peptidase_M28"/>
    <property type="match status" value="1"/>
</dbReference>
<feature type="domain" description="Peptidase M28" evidence="3">
    <location>
        <begin position="137"/>
        <end position="228"/>
    </location>
</feature>
<accession>A0A674DVB9</accession>
<keyword evidence="5" id="KW-1185">Reference proteome</keyword>
<dbReference type="Proteomes" id="UP000472277">
    <property type="component" value="Chromosome 21"/>
</dbReference>
<dbReference type="GO" id="GO:0033572">
    <property type="term" value="P:transferrin transport"/>
    <property type="evidence" value="ECO:0007669"/>
    <property type="project" value="UniProtKB-UniRule"/>
</dbReference>
<dbReference type="SUPFAM" id="SSF53187">
    <property type="entry name" value="Zn-dependent exopeptidases"/>
    <property type="match status" value="1"/>
</dbReference>
<keyword evidence="2" id="KW-0449">Lipoprotein</keyword>
<feature type="transmembrane region" description="Helical" evidence="2">
    <location>
        <begin position="117"/>
        <end position="136"/>
    </location>
</feature>
<proteinExistence type="inferred from homology"/>
<dbReference type="PANTHER" id="PTHR10404:SF26">
    <property type="entry name" value="TRANSFERRIN RECEPTOR PROTEIN 1"/>
    <property type="match status" value="1"/>
</dbReference>
<protein>
    <recommendedName>
        <fullName evidence="2">Transferrin receptor protein 1</fullName>
    </recommendedName>
</protein>
<keyword evidence="2" id="KW-0675">Receptor</keyword>
<dbReference type="Ensembl" id="ENSSTUT00000107030.1">
    <property type="protein sequence ID" value="ENSSTUP00000099743.1"/>
    <property type="gene ID" value="ENSSTUG00000044658.1"/>
</dbReference>
<dbReference type="InterPro" id="IPR036757">
    <property type="entry name" value="TFR-like_dimer_dom_sf"/>
</dbReference>
<dbReference type="GO" id="GO:0004998">
    <property type="term" value="F:transferrin receptor activity"/>
    <property type="evidence" value="ECO:0007669"/>
    <property type="project" value="UniProtKB-UniRule"/>
</dbReference>
<dbReference type="Gene3D" id="3.40.630.10">
    <property type="entry name" value="Zn peptidases"/>
    <property type="match status" value="1"/>
</dbReference>
<keyword evidence="2" id="KW-0564">Palmitate</keyword>
<dbReference type="InterPro" id="IPR039373">
    <property type="entry name" value="Peptidase_M28B"/>
</dbReference>
<keyword evidence="2" id="KW-0472">Membrane</keyword>
<reference evidence="4" key="2">
    <citation type="submission" date="2025-09" db="UniProtKB">
        <authorList>
            <consortium name="Ensembl"/>
        </authorList>
    </citation>
    <scope>IDENTIFICATION</scope>
</reference>
<dbReference type="SUPFAM" id="SSF47672">
    <property type="entry name" value="Transferrin receptor-like dimerisation domain"/>
    <property type="match status" value="1"/>
</dbReference>
<dbReference type="Gene3D" id="3.50.30.30">
    <property type="match status" value="1"/>
</dbReference>
<keyword evidence="2" id="KW-1133">Transmembrane helix</keyword>
<dbReference type="InterPro" id="IPR046450">
    <property type="entry name" value="PA_dom_sf"/>
</dbReference>
<dbReference type="GO" id="GO:0006879">
    <property type="term" value="P:intracellular iron ion homeostasis"/>
    <property type="evidence" value="ECO:0007669"/>
    <property type="project" value="UniProtKB-UniRule"/>
</dbReference>
<reference evidence="4" key="1">
    <citation type="submission" date="2025-08" db="UniProtKB">
        <authorList>
            <consortium name="Ensembl"/>
        </authorList>
    </citation>
    <scope>IDENTIFICATION</scope>
</reference>
<comment type="function">
    <text evidence="2">Cellular uptake of iron occurs via receptor-mediated endocytosis of ligand-occupied transferrin receptor into specialized endosomes. Endosomal acidification leads to iron release. The apotransferrin-receptor complex is then recycled to the cell surface with a return to neutral pH and the concomitant loss of affinity of apotransferrin for its receptor. Transferrin receptor is necessary for development of erythrocytes and the nervous system. Acts as a lipid sensor that regulates mitochondrial fusion by regulating activation of the JNK pathway.</text>
</comment>
<dbReference type="GO" id="GO:0042470">
    <property type="term" value="C:melanosome"/>
    <property type="evidence" value="ECO:0007669"/>
    <property type="project" value="UniProtKB-SubCell"/>
</dbReference>
<organism evidence="4 5">
    <name type="scientific">Salmo trutta</name>
    <name type="common">Brown trout</name>
    <dbReference type="NCBI Taxonomy" id="8032"/>
    <lineage>
        <taxon>Eukaryota</taxon>
        <taxon>Metazoa</taxon>
        <taxon>Chordata</taxon>
        <taxon>Craniata</taxon>
        <taxon>Vertebrata</taxon>
        <taxon>Euteleostomi</taxon>
        <taxon>Actinopterygii</taxon>
        <taxon>Neopterygii</taxon>
        <taxon>Teleostei</taxon>
        <taxon>Protacanthopterygii</taxon>
        <taxon>Salmoniformes</taxon>
        <taxon>Salmonidae</taxon>
        <taxon>Salmoninae</taxon>
        <taxon>Salmo</taxon>
    </lineage>
</organism>
<dbReference type="GO" id="GO:0031623">
    <property type="term" value="P:receptor internalization"/>
    <property type="evidence" value="ECO:0007669"/>
    <property type="project" value="UniProtKB-UniRule"/>
</dbReference>
<evidence type="ECO:0000313" key="5">
    <source>
        <dbReference type="Proteomes" id="UP000472277"/>
    </source>
</evidence>
<dbReference type="PANTHER" id="PTHR10404">
    <property type="entry name" value="N-ACETYLATED-ALPHA-LINKED ACIDIC DIPEPTIDASE"/>
    <property type="match status" value="1"/>
</dbReference>
<keyword evidence="2" id="KW-0254">Endocytosis</keyword>
<dbReference type="SUPFAM" id="SSF52025">
    <property type="entry name" value="PA domain"/>
    <property type="match status" value="1"/>
</dbReference>
<comment type="similarity">
    <text evidence="1 2">Belongs to the peptidase M28 family. M28B subfamily.</text>
</comment>
<keyword evidence="2" id="KW-1003">Cell membrane</keyword>
<sequence length="463" mass="51430">SLNKSVKLFGFLRIILEKQGPEKRNKHKGHGSPCHLSPSFRVQVHLGSGDPYTPGFPSFNHTQFLPVQSSGLPSIQAQTITADYHEVGFHQLIQALLGDDDDMATLSPLANTIISNVLLHFIYTLYMCCVFAFLALDRYVVIGAQRDSWGPGFASSTVGTSVLVEVARAISDMVKNDGFKPRRSIVFASWSDGEYGSVGSGYLSNLNMKAFSYINLDGVVMGVYGVFYLCIQNALFGLEEKGLQVKKKKSCMHTFLSMVHVIVDILYPYPYFTVSQGEEYPYIGTLQDTRKNLYGATSNQVAKLAVSTGQIAGQMALRLVHDHLLRLDVEKYNYQIQSHVANIKRKVNTVQRLQPEMLPKALTVQWLMSASGSYNRASRSLTYDIQNSDLDFLTPYVSPRETPFRHILVGSGSHTLKALSDHLDALQSNHPEADVDLFRNQFALATWTIQGCANSLAGNVWSI</sequence>
<keyword evidence="2" id="KW-0325">Glycoprotein</keyword>
<comment type="PTM">
    <text evidence="2">Stearoylated.</text>
</comment>
<dbReference type="AlphaFoldDB" id="A0A674DVB9"/>
<dbReference type="Gene3D" id="1.20.930.40">
    <property type="entry name" value="Transferrin receptor-like, dimerisation domain"/>
    <property type="match status" value="1"/>
</dbReference>